<dbReference type="EMBL" id="JACAZI010000002">
    <property type="protein sequence ID" value="KAF7369386.1"/>
    <property type="molecule type" value="Genomic_DNA"/>
</dbReference>
<dbReference type="Proteomes" id="UP000620124">
    <property type="component" value="Unassembled WGS sequence"/>
</dbReference>
<dbReference type="OrthoDB" id="3059179at2759"/>
<proteinExistence type="predicted"/>
<accession>A0A8H7DFC4</accession>
<name>A0A8H7DFC4_9AGAR</name>
<evidence type="ECO:0000313" key="2">
    <source>
        <dbReference type="Proteomes" id="UP000620124"/>
    </source>
</evidence>
<dbReference type="AlphaFoldDB" id="A0A8H7DFC4"/>
<evidence type="ECO:0000313" key="1">
    <source>
        <dbReference type="EMBL" id="KAF7369386.1"/>
    </source>
</evidence>
<gene>
    <name evidence="1" type="ORF">MVEN_00267400</name>
</gene>
<organism evidence="1 2">
    <name type="scientific">Mycena venus</name>
    <dbReference type="NCBI Taxonomy" id="2733690"/>
    <lineage>
        <taxon>Eukaryota</taxon>
        <taxon>Fungi</taxon>
        <taxon>Dikarya</taxon>
        <taxon>Basidiomycota</taxon>
        <taxon>Agaricomycotina</taxon>
        <taxon>Agaricomycetes</taxon>
        <taxon>Agaricomycetidae</taxon>
        <taxon>Agaricales</taxon>
        <taxon>Marasmiineae</taxon>
        <taxon>Mycenaceae</taxon>
        <taxon>Mycena</taxon>
    </lineage>
</organism>
<reference evidence="1" key="1">
    <citation type="submission" date="2020-05" db="EMBL/GenBank/DDBJ databases">
        <title>Mycena genomes resolve the evolution of fungal bioluminescence.</title>
        <authorList>
            <person name="Tsai I.J."/>
        </authorList>
    </citation>
    <scope>NUCLEOTIDE SEQUENCE</scope>
    <source>
        <strain evidence="1">CCC161011</strain>
    </source>
</reference>
<protein>
    <submittedName>
        <fullName evidence="1">Uncharacterized protein</fullName>
    </submittedName>
</protein>
<keyword evidence="2" id="KW-1185">Reference proteome</keyword>
<comment type="caution">
    <text evidence="1">The sequence shown here is derived from an EMBL/GenBank/DDBJ whole genome shotgun (WGS) entry which is preliminary data.</text>
</comment>
<sequence>MYRSNSDSNSSLKNLYLGTGSSTTSAQDDAGENLLKSAPTLHQMSWDAPNKSVSKSLGSTQPGVISSVPFDSTDLFLYSTIPIVDSGGVSGPWINVTPPMHTSVSSIQIIRCHQSLVQQTAIVSQSGNVIQMEPALKKTEANWAPYTGPDNNTATGYDFFRLAWYNTMPSSDFPLDPDAPGGFVSLASLYLIQKLNLHPMNYHDAPLNVTLHDLENSLSELVASMFWTLGHIAPTYQVGAAPDVLSTTPSFLEDPQSPILLLARNATAFETSTLARLDLSVIAVPNGIILALQQH</sequence>